<keyword evidence="2" id="KW-0175">Coiled coil</keyword>
<evidence type="ECO:0000313" key="4">
    <source>
        <dbReference type="EMBL" id="CAD7445512.1"/>
    </source>
</evidence>
<protein>
    <recommendedName>
        <fullName evidence="3">Spo11/DNA topoisomerase VI subunit A N-terminal domain-containing protein</fullName>
    </recommendedName>
</protein>
<dbReference type="PRINTS" id="PR01550">
    <property type="entry name" value="TOP6AFAMILY"/>
</dbReference>
<dbReference type="EMBL" id="OD567323">
    <property type="protein sequence ID" value="CAD7445512.1"/>
    <property type="molecule type" value="Genomic_DNA"/>
</dbReference>
<dbReference type="InterPro" id="IPR036078">
    <property type="entry name" value="Spo11/TopoVI_A_sf"/>
</dbReference>
<name>A0A7R9F1V9_9NEOP</name>
<dbReference type="GO" id="GO:0005524">
    <property type="term" value="F:ATP binding"/>
    <property type="evidence" value="ECO:0007669"/>
    <property type="project" value="InterPro"/>
</dbReference>
<dbReference type="GO" id="GO:0003677">
    <property type="term" value="F:DNA binding"/>
    <property type="evidence" value="ECO:0007669"/>
    <property type="project" value="UniProtKB-UniRule"/>
</dbReference>
<reference evidence="4" key="1">
    <citation type="submission" date="2020-11" db="EMBL/GenBank/DDBJ databases">
        <authorList>
            <person name="Tran Van P."/>
        </authorList>
    </citation>
    <scope>NUCLEOTIDE SEQUENCE</scope>
</reference>
<dbReference type="AlphaFoldDB" id="A0A7R9F1V9"/>
<sequence>MLETCLRERDDCKKNLYKNLEEIKDQLRQEMKYVIQNIKLKSPEELNTRRSQLILSVEEVISQVFESTATGKPPNLFIRKQSVWDHSTFVGTLFFSFFCCFLETDDEDKFEEGEEEENSIYQELESLEEMDIPEEAVEDPGPSESKMMKVSFARGVKEILNMKLSIFVTMRPSQQAKMTTVRFGDPKSRRKFALIVRLLSDIHKLLLTDTTSTRRELYYQDVKLAKSQIAVDAAMRDVCCLLDACPWELGVVPTSKGLVAGPLVIVTADNERLDCSAHSEGFGMFVQLVAVTHHLLWLSAVFKSV</sequence>
<gene>
    <name evidence="4" type="ORF">TBIB3V08_LOCUS7864</name>
</gene>
<evidence type="ECO:0000256" key="2">
    <source>
        <dbReference type="SAM" id="Coils"/>
    </source>
</evidence>
<evidence type="ECO:0000259" key="3">
    <source>
        <dbReference type="Pfam" id="PF04406"/>
    </source>
</evidence>
<keyword evidence="1" id="KW-0799">Topoisomerase</keyword>
<keyword evidence="1" id="KW-0238">DNA-binding</keyword>
<comment type="catalytic activity">
    <reaction evidence="1">
        <text>ATP-dependent breakage, passage and rejoining of double-stranded DNA.</text>
        <dbReference type="EC" id="5.6.2.2"/>
    </reaction>
</comment>
<dbReference type="GO" id="GO:0000228">
    <property type="term" value="C:nuclear chromosome"/>
    <property type="evidence" value="ECO:0007669"/>
    <property type="project" value="TreeGrafter"/>
</dbReference>
<dbReference type="Gene3D" id="1.10.10.10">
    <property type="entry name" value="Winged helix-like DNA-binding domain superfamily/Winged helix DNA-binding domain"/>
    <property type="match status" value="1"/>
</dbReference>
<dbReference type="PANTHER" id="PTHR10848">
    <property type="entry name" value="MEIOTIC RECOMBINATION PROTEIN SPO11"/>
    <property type="match status" value="1"/>
</dbReference>
<accession>A0A7R9F1V9</accession>
<feature type="active site" description="O-(5'-phospho-DNA)-tyrosine intermediate" evidence="1">
    <location>
        <position position="219"/>
    </location>
</feature>
<feature type="coiled-coil region" evidence="2">
    <location>
        <begin position="10"/>
        <end position="37"/>
    </location>
</feature>
<dbReference type="GO" id="GO:0000706">
    <property type="term" value="P:meiotic DNA double-strand break processing"/>
    <property type="evidence" value="ECO:0007669"/>
    <property type="project" value="TreeGrafter"/>
</dbReference>
<dbReference type="InterPro" id="IPR002815">
    <property type="entry name" value="Spo11/TopoVI_A"/>
</dbReference>
<keyword evidence="1" id="KW-0413">Isomerase</keyword>
<dbReference type="SUPFAM" id="SSF56726">
    <property type="entry name" value="DNA topoisomerase IV, alpha subunit"/>
    <property type="match status" value="1"/>
</dbReference>
<evidence type="ECO:0000256" key="1">
    <source>
        <dbReference type="PROSITE-ProRule" id="PRU01385"/>
    </source>
</evidence>
<feature type="domain" description="Spo11/DNA topoisomerase VI subunit A N-terminal" evidence="3">
    <location>
        <begin position="190"/>
        <end position="251"/>
    </location>
</feature>
<dbReference type="GO" id="GO:0003918">
    <property type="term" value="F:DNA topoisomerase type II (double strand cut, ATP-hydrolyzing) activity"/>
    <property type="evidence" value="ECO:0007669"/>
    <property type="project" value="UniProtKB-UniRule"/>
</dbReference>
<organism evidence="4">
    <name type="scientific">Timema bartmani</name>
    <dbReference type="NCBI Taxonomy" id="61472"/>
    <lineage>
        <taxon>Eukaryota</taxon>
        <taxon>Metazoa</taxon>
        <taxon>Ecdysozoa</taxon>
        <taxon>Arthropoda</taxon>
        <taxon>Hexapoda</taxon>
        <taxon>Insecta</taxon>
        <taxon>Pterygota</taxon>
        <taxon>Neoptera</taxon>
        <taxon>Polyneoptera</taxon>
        <taxon>Phasmatodea</taxon>
        <taxon>Timematodea</taxon>
        <taxon>Timematoidea</taxon>
        <taxon>Timematidae</taxon>
        <taxon>Timema</taxon>
    </lineage>
</organism>
<proteinExistence type="inferred from homology"/>
<dbReference type="PANTHER" id="PTHR10848:SF0">
    <property type="entry name" value="MEIOTIC RECOMBINATION PROTEIN SPO11"/>
    <property type="match status" value="1"/>
</dbReference>
<dbReference type="Pfam" id="PF04406">
    <property type="entry name" value="TP6A_N"/>
    <property type="match status" value="1"/>
</dbReference>
<dbReference type="GO" id="GO:0042138">
    <property type="term" value="P:meiotic DNA double-strand break formation"/>
    <property type="evidence" value="ECO:0007669"/>
    <property type="project" value="TreeGrafter"/>
</dbReference>
<dbReference type="GO" id="GO:0007131">
    <property type="term" value="P:reciprocal meiotic recombination"/>
    <property type="evidence" value="ECO:0007669"/>
    <property type="project" value="TreeGrafter"/>
</dbReference>
<dbReference type="InterPro" id="IPR013049">
    <property type="entry name" value="Spo11/TopoVI_A_N"/>
</dbReference>
<comment type="similarity">
    <text evidence="1">Belongs to the TOP6A family.</text>
</comment>
<dbReference type="InterPro" id="IPR036388">
    <property type="entry name" value="WH-like_DNA-bd_sf"/>
</dbReference>
<dbReference type="PROSITE" id="PS52041">
    <property type="entry name" value="TOPO_IIB"/>
    <property type="match status" value="1"/>
</dbReference>